<dbReference type="SMART" id="SM00354">
    <property type="entry name" value="HTH_LACI"/>
    <property type="match status" value="1"/>
</dbReference>
<organism evidence="6 7">
    <name type="scientific">Cohnella zeiphila</name>
    <dbReference type="NCBI Taxonomy" id="2761120"/>
    <lineage>
        <taxon>Bacteria</taxon>
        <taxon>Bacillati</taxon>
        <taxon>Bacillota</taxon>
        <taxon>Bacilli</taxon>
        <taxon>Bacillales</taxon>
        <taxon>Paenibacillaceae</taxon>
        <taxon>Cohnella</taxon>
    </lineage>
</organism>
<gene>
    <name evidence="6" type="ORF">H7C18_00445</name>
</gene>
<dbReference type="Gene3D" id="1.10.260.40">
    <property type="entry name" value="lambda repressor-like DNA-binding domains"/>
    <property type="match status" value="1"/>
</dbReference>
<dbReference type="PROSITE" id="PS50932">
    <property type="entry name" value="HTH_LACI_2"/>
    <property type="match status" value="1"/>
</dbReference>
<dbReference type="InterPro" id="IPR046335">
    <property type="entry name" value="LacI/GalR-like_sensor"/>
</dbReference>
<dbReference type="PANTHER" id="PTHR30146">
    <property type="entry name" value="LACI-RELATED TRANSCRIPTIONAL REPRESSOR"/>
    <property type="match status" value="1"/>
</dbReference>
<dbReference type="SUPFAM" id="SSF47413">
    <property type="entry name" value="lambda repressor-like DNA-binding domains"/>
    <property type="match status" value="1"/>
</dbReference>
<keyword evidence="2" id="KW-0805">Transcription regulation</keyword>
<evidence type="ECO:0000256" key="1">
    <source>
        <dbReference type="ARBA" id="ARBA00022491"/>
    </source>
</evidence>
<dbReference type="GO" id="GO:0000976">
    <property type="term" value="F:transcription cis-regulatory region binding"/>
    <property type="evidence" value="ECO:0007669"/>
    <property type="project" value="TreeGrafter"/>
</dbReference>
<keyword evidence="7" id="KW-1185">Reference proteome</keyword>
<feature type="domain" description="HTH lacI-type" evidence="5">
    <location>
        <begin position="3"/>
        <end position="49"/>
    </location>
</feature>
<comment type="caution">
    <text evidence="6">The sequence shown here is derived from an EMBL/GenBank/DDBJ whole genome shotgun (WGS) entry which is preliminary data.</text>
</comment>
<dbReference type="CDD" id="cd06267">
    <property type="entry name" value="PBP1_LacI_sugar_binding-like"/>
    <property type="match status" value="1"/>
</dbReference>
<dbReference type="PANTHER" id="PTHR30146:SF148">
    <property type="entry name" value="HTH-TYPE TRANSCRIPTIONAL REPRESSOR PURR-RELATED"/>
    <property type="match status" value="1"/>
</dbReference>
<evidence type="ECO:0000313" key="6">
    <source>
        <dbReference type="EMBL" id="MBB6729364.1"/>
    </source>
</evidence>
<dbReference type="Gene3D" id="3.40.50.2300">
    <property type="match status" value="2"/>
</dbReference>
<dbReference type="Pfam" id="PF13377">
    <property type="entry name" value="Peripla_BP_3"/>
    <property type="match status" value="1"/>
</dbReference>
<dbReference type="SUPFAM" id="SSF53822">
    <property type="entry name" value="Periplasmic binding protein-like I"/>
    <property type="match status" value="1"/>
</dbReference>
<reference evidence="6 7" key="1">
    <citation type="submission" date="2020-08" db="EMBL/GenBank/DDBJ databases">
        <title>Cohnella phylogeny.</title>
        <authorList>
            <person name="Dunlap C."/>
        </authorList>
    </citation>
    <scope>NUCLEOTIDE SEQUENCE [LARGE SCALE GENOMIC DNA]</scope>
    <source>
        <strain evidence="6 7">CBP 2801</strain>
    </source>
</reference>
<name>A0A7X0SG59_9BACL</name>
<evidence type="ECO:0000259" key="5">
    <source>
        <dbReference type="PROSITE" id="PS50932"/>
    </source>
</evidence>
<keyword evidence="4" id="KW-0804">Transcription</keyword>
<dbReference type="InterPro" id="IPR028082">
    <property type="entry name" value="Peripla_BP_I"/>
</dbReference>
<dbReference type="InterPro" id="IPR010982">
    <property type="entry name" value="Lambda_DNA-bd_dom_sf"/>
</dbReference>
<sequence>MPVTKKDIAEYVGVSRSAVSLVLNNTPSSTIAEKTRQKILQAAKELGYVGTEASPRLCFVLHGRTPDDPRYMYDLKIIEDAASKSNYSLLFVNIQAEPGDQEKLRKIIQNKEADGYIVTGDLDESAIDLIVSANVPYLFYGGIPREGTNSVVMDHRKGAYEAVKMLLEHGHRRIAFFSGNLETRIHRTNLEGYYEALEEAGIEVDKSLIQASKDEDGYEMCARLQVLDIDYTAIFCVNTVIQFGALQWLKERGIAVPSQVSLIGYGYSELAHLSKPELTTVFVSPADRQTAVARLIETIHRKKTSPEVTYLSEMKFFKGGTVSAAPKEK</sequence>
<dbReference type="InterPro" id="IPR000843">
    <property type="entry name" value="HTH_LacI"/>
</dbReference>
<dbReference type="AlphaFoldDB" id="A0A7X0SG59"/>
<dbReference type="Pfam" id="PF00356">
    <property type="entry name" value="LacI"/>
    <property type="match status" value="1"/>
</dbReference>
<dbReference type="GO" id="GO:0003700">
    <property type="term" value="F:DNA-binding transcription factor activity"/>
    <property type="evidence" value="ECO:0007669"/>
    <property type="project" value="TreeGrafter"/>
</dbReference>
<keyword evidence="3 6" id="KW-0238">DNA-binding</keyword>
<keyword evidence="1" id="KW-0678">Repressor</keyword>
<evidence type="ECO:0000256" key="3">
    <source>
        <dbReference type="ARBA" id="ARBA00023125"/>
    </source>
</evidence>
<protein>
    <submittedName>
        <fullName evidence="6">LacI family DNA-binding transcriptional regulator</fullName>
    </submittedName>
</protein>
<dbReference type="CDD" id="cd01392">
    <property type="entry name" value="HTH_LacI"/>
    <property type="match status" value="1"/>
</dbReference>
<evidence type="ECO:0000313" key="7">
    <source>
        <dbReference type="Proteomes" id="UP000564644"/>
    </source>
</evidence>
<evidence type="ECO:0000256" key="2">
    <source>
        <dbReference type="ARBA" id="ARBA00023015"/>
    </source>
</evidence>
<dbReference type="EMBL" id="JACJVO010000001">
    <property type="protein sequence ID" value="MBB6729364.1"/>
    <property type="molecule type" value="Genomic_DNA"/>
</dbReference>
<proteinExistence type="predicted"/>
<dbReference type="RefSeq" id="WP_185127037.1">
    <property type="nucleotide sequence ID" value="NZ_JACJVO010000001.1"/>
</dbReference>
<evidence type="ECO:0000256" key="4">
    <source>
        <dbReference type="ARBA" id="ARBA00023163"/>
    </source>
</evidence>
<dbReference type="Proteomes" id="UP000564644">
    <property type="component" value="Unassembled WGS sequence"/>
</dbReference>
<accession>A0A7X0SG59</accession>